<accession>A0AC61U733</accession>
<organism evidence="1 2">
    <name type="scientific">Janibacter limosus</name>
    <dbReference type="NCBI Taxonomy" id="53458"/>
    <lineage>
        <taxon>Bacteria</taxon>
        <taxon>Bacillati</taxon>
        <taxon>Actinomycetota</taxon>
        <taxon>Actinomycetes</taxon>
        <taxon>Micrococcales</taxon>
        <taxon>Intrasporangiaceae</taxon>
        <taxon>Janibacter</taxon>
    </lineage>
</organism>
<name>A0AC61U733_9MICO</name>
<reference evidence="1" key="1">
    <citation type="submission" date="2021-11" db="EMBL/GenBank/DDBJ databases">
        <title>Study of the species diversity of bacterial strains isolated from a unique natural object - Shulgan-Tash cave (Bashkiria).</title>
        <authorList>
            <person name="Sazanova A.L."/>
            <person name="Chirak E.R."/>
            <person name="Safronova V.I."/>
        </authorList>
    </citation>
    <scope>NUCLEOTIDE SEQUENCE</scope>
    <source>
        <strain evidence="1">P1</strain>
    </source>
</reference>
<evidence type="ECO:0000313" key="1">
    <source>
        <dbReference type="EMBL" id="UUZ45841.1"/>
    </source>
</evidence>
<gene>
    <name evidence="1" type="ORF">LP422_07980</name>
</gene>
<dbReference type="Proteomes" id="UP001059663">
    <property type="component" value="Chromosome"/>
</dbReference>
<sequence>MSSSASTSRRAGTPPARTRIEQWTARFESPMTTYYLLLGVVGLLVSIGLGHGAVGLDDRLPAGE</sequence>
<protein>
    <submittedName>
        <fullName evidence="1">Uncharacterized protein</fullName>
    </submittedName>
</protein>
<proteinExistence type="predicted"/>
<evidence type="ECO:0000313" key="2">
    <source>
        <dbReference type="Proteomes" id="UP001059663"/>
    </source>
</evidence>
<dbReference type="EMBL" id="CP087977">
    <property type="protein sequence ID" value="UUZ45841.1"/>
    <property type="molecule type" value="Genomic_DNA"/>
</dbReference>